<feature type="domain" description="Peptidoglycan binding-like" evidence="2">
    <location>
        <begin position="32"/>
        <end position="81"/>
    </location>
</feature>
<feature type="chain" id="PRO_5016671453" description="Peptidoglycan binding-like domain-containing protein" evidence="1">
    <location>
        <begin position="25"/>
        <end position="260"/>
    </location>
</feature>
<keyword evidence="4" id="KW-1185">Reference proteome</keyword>
<comment type="caution">
    <text evidence="3">The sequence shown here is derived from an EMBL/GenBank/DDBJ whole genome shotgun (WGS) entry which is preliminary data.</text>
</comment>
<dbReference type="InterPro" id="IPR002477">
    <property type="entry name" value="Peptidoglycan-bd-like"/>
</dbReference>
<dbReference type="Gene3D" id="1.25.40.10">
    <property type="entry name" value="Tetratricopeptide repeat domain"/>
    <property type="match status" value="1"/>
</dbReference>
<dbReference type="Gene3D" id="1.10.101.10">
    <property type="entry name" value="PGBD-like superfamily/PGBD"/>
    <property type="match status" value="1"/>
</dbReference>
<keyword evidence="1" id="KW-0732">Signal</keyword>
<gene>
    <name evidence="3" type="ORF">DRB17_13725</name>
</gene>
<feature type="signal peptide" evidence="1">
    <location>
        <begin position="1"/>
        <end position="24"/>
    </location>
</feature>
<dbReference type="RefSeq" id="WP_114582787.1">
    <property type="nucleotide sequence ID" value="NZ_QPMH01000013.1"/>
</dbReference>
<dbReference type="Proteomes" id="UP000253941">
    <property type="component" value="Unassembled WGS sequence"/>
</dbReference>
<dbReference type="PANTHER" id="PTHR11102:SF160">
    <property type="entry name" value="ERAD-ASSOCIATED E3 UBIQUITIN-PROTEIN LIGASE COMPONENT HRD3"/>
    <property type="match status" value="1"/>
</dbReference>
<organism evidence="3 4">
    <name type="scientific">Ferruginivarius sediminum</name>
    <dbReference type="NCBI Taxonomy" id="2661937"/>
    <lineage>
        <taxon>Bacteria</taxon>
        <taxon>Pseudomonadati</taxon>
        <taxon>Pseudomonadota</taxon>
        <taxon>Alphaproteobacteria</taxon>
        <taxon>Rhodospirillales</taxon>
        <taxon>Rhodospirillaceae</taxon>
        <taxon>Ferruginivarius</taxon>
    </lineage>
</organism>
<sequence length="260" mass="29891">MMIVRVLRHLLLVAALAVALPAYAQTEAEGDPLVRDIQQGLKELGYEVRVVDGLYGPNTRSAIEAFQTKHDREVTGEVSETLRAEIQRLLFRRSQEARRIWTQSRLYLKALGYTPGDGEFDSPAARRALEAFVEDHFLTVGSGFSETLHGIIARRARADERAQTHLCHRFMREKVYDKALSWCRRVARKDNVEAQYLVGWMYYYGRGAEQSYAKAFEWYHRAARAGDSRAQTFVGLMYRHGQGVDRNPDAAHHWYQRAVE</sequence>
<dbReference type="AlphaFoldDB" id="A0A369TAB8"/>
<dbReference type="InterPro" id="IPR011990">
    <property type="entry name" value="TPR-like_helical_dom_sf"/>
</dbReference>
<dbReference type="InterPro" id="IPR050767">
    <property type="entry name" value="Sel1_AlgK"/>
</dbReference>
<dbReference type="InterPro" id="IPR036366">
    <property type="entry name" value="PGBDSf"/>
</dbReference>
<evidence type="ECO:0000259" key="2">
    <source>
        <dbReference type="Pfam" id="PF01471"/>
    </source>
</evidence>
<reference evidence="3 4" key="1">
    <citation type="submission" date="2018-07" db="EMBL/GenBank/DDBJ databases">
        <title>Venubactetium sediminum gen. nov., sp. nov., isolated from a marine solar saltern.</title>
        <authorList>
            <person name="Wang S."/>
        </authorList>
    </citation>
    <scope>NUCLEOTIDE SEQUENCE [LARGE SCALE GENOMIC DNA]</scope>
    <source>
        <strain evidence="3 4">WD2A32</strain>
    </source>
</reference>
<evidence type="ECO:0000256" key="1">
    <source>
        <dbReference type="SAM" id="SignalP"/>
    </source>
</evidence>
<evidence type="ECO:0000313" key="4">
    <source>
        <dbReference type="Proteomes" id="UP000253941"/>
    </source>
</evidence>
<dbReference type="PANTHER" id="PTHR11102">
    <property type="entry name" value="SEL-1-LIKE PROTEIN"/>
    <property type="match status" value="1"/>
</dbReference>
<dbReference type="SMART" id="SM00671">
    <property type="entry name" value="SEL1"/>
    <property type="match status" value="2"/>
</dbReference>
<dbReference type="Pfam" id="PF01471">
    <property type="entry name" value="PG_binding_1"/>
    <property type="match status" value="1"/>
</dbReference>
<evidence type="ECO:0000313" key="3">
    <source>
        <dbReference type="EMBL" id="RDD61325.1"/>
    </source>
</evidence>
<dbReference type="InterPro" id="IPR036365">
    <property type="entry name" value="PGBD-like_sf"/>
</dbReference>
<dbReference type="SUPFAM" id="SSF47090">
    <property type="entry name" value="PGBD-like"/>
    <property type="match status" value="1"/>
</dbReference>
<dbReference type="InterPro" id="IPR006597">
    <property type="entry name" value="Sel1-like"/>
</dbReference>
<name>A0A369TAB8_9PROT</name>
<dbReference type="SUPFAM" id="SSF81901">
    <property type="entry name" value="HCP-like"/>
    <property type="match status" value="1"/>
</dbReference>
<dbReference type="EMBL" id="QPMH01000013">
    <property type="protein sequence ID" value="RDD61325.1"/>
    <property type="molecule type" value="Genomic_DNA"/>
</dbReference>
<dbReference type="Pfam" id="PF08238">
    <property type="entry name" value="Sel1"/>
    <property type="match status" value="3"/>
</dbReference>
<accession>A0A369TAB8</accession>
<protein>
    <recommendedName>
        <fullName evidence="2">Peptidoglycan binding-like domain-containing protein</fullName>
    </recommendedName>
</protein>
<proteinExistence type="predicted"/>